<comment type="pathway">
    <text evidence="8">Amino-acid biosynthesis; L-leucine biosynthesis; L-leucine from 3-methyl-2-oxobutanoate: step 2/4.</text>
</comment>
<sequence length="433" mass="46827">MAYTIAEKILLAHTDKQDIKLGEFIEARVDAALGNDITAPVAIEEFKKAGFKQVFDKTKIVLVPDHFAPAKDLRSANQCKALANFAKEQGIVNYFEVGRMGIEHALLPEKGLVLPGDLVIGADSHTCTYGALGCYSTGVGSTDLARSFVDGKVWLKVPGTIKFIFRGKLNKWVGGKDLILFTIGKIGVDGALYKVMEFSGPVIRKLGMDDRFTMSNMAIEAGGRAGIIEPDGITFDYVKRAHSQKVIAHSKRLRAMSHELRALKSDPDASYEKIYEWDVTALEPQVACPHLPSNVKPASELRDIRLDQVVIGSCTNGRLSDLRIAARILKGKKAAPGVKLIVFPATQKIYLQAVKEGLVEIFVKAGGVFSTPTCGPCLGGHMGILAEGETCIATTNRNFIGRMGSPKSFIYLSNPAVAAASAITGRITHPEEI</sequence>
<dbReference type="GO" id="GO:0051539">
    <property type="term" value="F:4 iron, 4 sulfur cluster binding"/>
    <property type="evidence" value="ECO:0007669"/>
    <property type="project" value="UniProtKB-KW"/>
</dbReference>
<dbReference type="Pfam" id="PF00330">
    <property type="entry name" value="Aconitase"/>
    <property type="match status" value="1"/>
</dbReference>
<dbReference type="SUPFAM" id="SSF53732">
    <property type="entry name" value="Aconitase iron-sulfur domain"/>
    <property type="match status" value="1"/>
</dbReference>
<dbReference type="NCBIfam" id="TIGR02083">
    <property type="entry name" value="LEU2"/>
    <property type="match status" value="1"/>
</dbReference>
<evidence type="ECO:0000256" key="4">
    <source>
        <dbReference type="ARBA" id="ARBA00023004"/>
    </source>
</evidence>
<keyword evidence="2 8" id="KW-0004">4Fe-4S</keyword>
<dbReference type="InterPro" id="IPR001030">
    <property type="entry name" value="Acoase/IPM_deHydtase_lsu_aba"/>
</dbReference>
<proteinExistence type="inferred from homology"/>
<dbReference type="CDD" id="cd01583">
    <property type="entry name" value="IPMI"/>
    <property type="match status" value="1"/>
</dbReference>
<dbReference type="EC" id="4.2.1.33" evidence="8"/>
<evidence type="ECO:0000256" key="2">
    <source>
        <dbReference type="ARBA" id="ARBA00022485"/>
    </source>
</evidence>
<keyword evidence="6 8" id="KW-0456">Lyase</keyword>
<comment type="subunit">
    <text evidence="8">Heterodimer of LeuC and LeuD.</text>
</comment>
<keyword evidence="1 8" id="KW-0432">Leucine biosynthesis</keyword>
<dbReference type="InterPro" id="IPR011823">
    <property type="entry name" value="IsopropMal_deHydtase_lsu_bac"/>
</dbReference>
<dbReference type="PANTHER" id="PTHR43822">
    <property type="entry name" value="HOMOACONITASE, MITOCHONDRIAL-RELATED"/>
    <property type="match status" value="1"/>
</dbReference>
<dbReference type="InterPro" id="IPR015931">
    <property type="entry name" value="Acnase/IPM_dHydase_lsu_aba_1/3"/>
</dbReference>
<comment type="similarity">
    <text evidence="8">Belongs to the aconitase/IPM isomerase family. LeuC type 2 subfamily.</text>
</comment>
<keyword evidence="8" id="KW-0028">Amino-acid biosynthesis</keyword>
<dbReference type="AlphaFoldDB" id="A0A2G9YJ50"/>
<dbReference type="GO" id="GO:0046872">
    <property type="term" value="F:metal ion binding"/>
    <property type="evidence" value="ECO:0007669"/>
    <property type="project" value="UniProtKB-KW"/>
</dbReference>
<feature type="binding site" evidence="8">
    <location>
        <position position="377"/>
    </location>
    <ligand>
        <name>[4Fe-4S] cluster</name>
        <dbReference type="ChEBI" id="CHEBI:49883"/>
    </ligand>
</feature>
<dbReference type="GO" id="GO:0003861">
    <property type="term" value="F:3-isopropylmalate dehydratase activity"/>
    <property type="evidence" value="ECO:0007669"/>
    <property type="project" value="UniProtKB-UniRule"/>
</dbReference>
<name>A0A2G9YJ50_9BACT</name>
<feature type="domain" description="Aconitase/3-isopropylmalate dehydratase large subunit alpha/beta/alpha" evidence="9">
    <location>
        <begin position="7"/>
        <end position="425"/>
    </location>
</feature>
<evidence type="ECO:0000256" key="8">
    <source>
        <dbReference type="HAMAP-Rule" id="MF_01027"/>
    </source>
</evidence>
<evidence type="ECO:0000313" key="11">
    <source>
        <dbReference type="Proteomes" id="UP000231292"/>
    </source>
</evidence>
<dbReference type="InterPro" id="IPR018136">
    <property type="entry name" value="Aconitase_4Fe-4S_BS"/>
</dbReference>
<evidence type="ECO:0000256" key="7">
    <source>
        <dbReference type="ARBA" id="ARBA00023304"/>
    </source>
</evidence>
<dbReference type="Gene3D" id="3.30.499.10">
    <property type="entry name" value="Aconitase, domain 3"/>
    <property type="match status" value="2"/>
</dbReference>
<evidence type="ECO:0000259" key="9">
    <source>
        <dbReference type="Pfam" id="PF00330"/>
    </source>
</evidence>
<feature type="binding site" evidence="8">
    <location>
        <position position="314"/>
    </location>
    <ligand>
        <name>[4Fe-4S] cluster</name>
        <dbReference type="ChEBI" id="CHEBI:49883"/>
    </ligand>
</feature>
<evidence type="ECO:0000313" key="10">
    <source>
        <dbReference type="EMBL" id="PIP19255.1"/>
    </source>
</evidence>
<dbReference type="PRINTS" id="PR00415">
    <property type="entry name" value="ACONITASE"/>
</dbReference>
<keyword evidence="5 8" id="KW-0411">Iron-sulfur</keyword>
<dbReference type="InterPro" id="IPR033941">
    <property type="entry name" value="IPMI_cat"/>
</dbReference>
<dbReference type="InterPro" id="IPR036008">
    <property type="entry name" value="Aconitase_4Fe-4S_dom"/>
</dbReference>
<comment type="catalytic activity">
    <reaction evidence="8">
        <text>(2R,3S)-3-isopropylmalate = (2S)-2-isopropylmalate</text>
        <dbReference type="Rhea" id="RHEA:32287"/>
        <dbReference type="ChEBI" id="CHEBI:1178"/>
        <dbReference type="ChEBI" id="CHEBI:35121"/>
        <dbReference type="EC" id="4.2.1.33"/>
    </reaction>
</comment>
<dbReference type="Proteomes" id="UP000231292">
    <property type="component" value="Unassembled WGS sequence"/>
</dbReference>
<keyword evidence="3 8" id="KW-0479">Metal-binding</keyword>
<keyword evidence="4 8" id="KW-0408">Iron</keyword>
<dbReference type="UniPathway" id="UPA00048">
    <property type="reaction ID" value="UER00071"/>
</dbReference>
<dbReference type="PROSITE" id="PS00450">
    <property type="entry name" value="ACONITASE_1"/>
    <property type="match status" value="1"/>
</dbReference>
<comment type="function">
    <text evidence="8">Catalyzes the isomerization between 2-isopropylmalate and 3-isopropylmalate, via the formation of 2-isopropylmaleate.</text>
</comment>
<dbReference type="GO" id="GO:0009098">
    <property type="term" value="P:L-leucine biosynthetic process"/>
    <property type="evidence" value="ECO:0007669"/>
    <property type="project" value="UniProtKB-UniRule"/>
</dbReference>
<evidence type="ECO:0000256" key="5">
    <source>
        <dbReference type="ARBA" id="ARBA00023014"/>
    </source>
</evidence>
<dbReference type="InterPro" id="IPR011826">
    <property type="entry name" value="HAcnase/IPMdehydase_lsu_prok"/>
</dbReference>
<evidence type="ECO:0000256" key="1">
    <source>
        <dbReference type="ARBA" id="ARBA00022430"/>
    </source>
</evidence>
<accession>A0A2G9YJ50</accession>
<organism evidence="10 11">
    <name type="scientific">Candidatus Sherwoodlollariibacterium unditelluris</name>
    <dbReference type="NCBI Taxonomy" id="1974757"/>
    <lineage>
        <taxon>Bacteria</taxon>
        <taxon>Pseudomonadati</taxon>
        <taxon>Candidatus Omnitrophota</taxon>
        <taxon>Candidatus Sherwoodlollariibacterium</taxon>
    </lineage>
</organism>
<keyword evidence="7 8" id="KW-0100">Branched-chain amino acid biosynthesis</keyword>
<dbReference type="InterPro" id="IPR050067">
    <property type="entry name" value="IPM_dehydratase_rel_enz"/>
</dbReference>
<dbReference type="NCBIfam" id="NF001614">
    <property type="entry name" value="PRK00402.1"/>
    <property type="match status" value="1"/>
</dbReference>
<feature type="binding site" evidence="8">
    <location>
        <position position="374"/>
    </location>
    <ligand>
        <name>[4Fe-4S] cluster</name>
        <dbReference type="ChEBI" id="CHEBI:49883"/>
    </ligand>
</feature>
<comment type="cofactor">
    <cofactor evidence="8">
        <name>[4Fe-4S] cluster</name>
        <dbReference type="ChEBI" id="CHEBI:49883"/>
    </cofactor>
    <text evidence="8">Binds 1 [4Fe-4S] cluster per subunit.</text>
</comment>
<evidence type="ECO:0000256" key="3">
    <source>
        <dbReference type="ARBA" id="ARBA00022723"/>
    </source>
</evidence>
<comment type="caution">
    <text evidence="10">The sequence shown here is derived from an EMBL/GenBank/DDBJ whole genome shotgun (WGS) entry which is preliminary data.</text>
</comment>
<protein>
    <recommendedName>
        <fullName evidence="8">3-isopropylmalate dehydratase large subunit</fullName>
        <ecNumber evidence="8">4.2.1.33</ecNumber>
    </recommendedName>
    <alternativeName>
        <fullName evidence="8">Alpha-IPM isomerase</fullName>
        <shortName evidence="8">IPMI</shortName>
    </alternativeName>
    <alternativeName>
        <fullName evidence="8">Isopropylmalate isomerase</fullName>
    </alternativeName>
</protein>
<dbReference type="HAMAP" id="MF_01027">
    <property type="entry name" value="LeuC_type2"/>
    <property type="match status" value="1"/>
</dbReference>
<gene>
    <name evidence="8 10" type="primary">leuC</name>
    <name evidence="10" type="ORF">COX41_03815</name>
</gene>
<dbReference type="NCBIfam" id="TIGR02086">
    <property type="entry name" value="IPMI_arch"/>
    <property type="match status" value="1"/>
</dbReference>
<dbReference type="EMBL" id="PCRK01000095">
    <property type="protein sequence ID" value="PIP19255.1"/>
    <property type="molecule type" value="Genomic_DNA"/>
</dbReference>
<reference evidence="10 11" key="1">
    <citation type="submission" date="2017-09" db="EMBL/GenBank/DDBJ databases">
        <title>Depth-based differentiation of microbial function through sediment-hosted aquifers and enrichment of novel symbionts in the deep terrestrial subsurface.</title>
        <authorList>
            <person name="Probst A.J."/>
            <person name="Ladd B."/>
            <person name="Jarett J.K."/>
            <person name="Geller-Mcgrath D.E."/>
            <person name="Sieber C.M."/>
            <person name="Emerson J.B."/>
            <person name="Anantharaman K."/>
            <person name="Thomas B.C."/>
            <person name="Malmstrom R."/>
            <person name="Stieglmeier M."/>
            <person name="Klingl A."/>
            <person name="Woyke T."/>
            <person name="Ryan C.M."/>
            <person name="Banfield J.F."/>
        </authorList>
    </citation>
    <scope>NUCLEOTIDE SEQUENCE [LARGE SCALE GENOMIC DNA]</scope>
    <source>
        <strain evidence="10">CG23_combo_of_CG06-09_8_20_14_all_41_10</strain>
    </source>
</reference>
<dbReference type="NCBIfam" id="TIGR01343">
    <property type="entry name" value="hacA_fam"/>
    <property type="match status" value="1"/>
</dbReference>
<evidence type="ECO:0000256" key="6">
    <source>
        <dbReference type="ARBA" id="ARBA00023239"/>
    </source>
</evidence>
<dbReference type="InterPro" id="IPR006251">
    <property type="entry name" value="Homoacnase/IPMdehydase_lsu"/>
</dbReference>
<dbReference type="PANTHER" id="PTHR43822:SF16">
    <property type="entry name" value="3-ISOPROPYLMALATE DEHYDRATASE LARGE SUBUNIT 2"/>
    <property type="match status" value="1"/>
</dbReference>